<feature type="transmembrane region" description="Helical" evidence="7">
    <location>
        <begin position="345"/>
        <end position="372"/>
    </location>
</feature>
<dbReference type="Proteomes" id="UP000229236">
    <property type="component" value="Unassembled WGS sequence"/>
</dbReference>
<evidence type="ECO:0000256" key="6">
    <source>
        <dbReference type="ARBA" id="ARBA00038076"/>
    </source>
</evidence>
<accession>A0A2M8D5L4</accession>
<feature type="transmembrane region" description="Helical" evidence="7">
    <location>
        <begin position="439"/>
        <end position="463"/>
    </location>
</feature>
<keyword evidence="4 7" id="KW-1133">Transmembrane helix</keyword>
<feature type="domain" description="MacB-like periplasmic core" evidence="9">
    <location>
        <begin position="102"/>
        <end position="320"/>
    </location>
</feature>
<evidence type="ECO:0000256" key="2">
    <source>
        <dbReference type="ARBA" id="ARBA00022475"/>
    </source>
</evidence>
<evidence type="ECO:0000256" key="5">
    <source>
        <dbReference type="ARBA" id="ARBA00023136"/>
    </source>
</evidence>
<dbReference type="Pfam" id="PF02687">
    <property type="entry name" value="FtsX"/>
    <property type="match status" value="1"/>
</dbReference>
<comment type="similarity">
    <text evidence="6">Belongs to the ABC-4 integral membrane protein family.</text>
</comment>
<feature type="transmembrane region" description="Helical" evidence="7">
    <location>
        <begin position="393"/>
        <end position="419"/>
    </location>
</feature>
<evidence type="ECO:0000259" key="8">
    <source>
        <dbReference type="Pfam" id="PF02687"/>
    </source>
</evidence>
<evidence type="ECO:0000256" key="3">
    <source>
        <dbReference type="ARBA" id="ARBA00022692"/>
    </source>
</evidence>
<dbReference type="EMBL" id="PFTM01000071">
    <property type="protein sequence ID" value="PJB81861.1"/>
    <property type="molecule type" value="Genomic_DNA"/>
</dbReference>
<comment type="caution">
    <text evidence="10">The sequence shown here is derived from an EMBL/GenBank/DDBJ whole genome shotgun (WGS) entry which is preliminary data.</text>
</comment>
<sequence>MCFCRNWHSQTMFGKDISLMGAPWGEIERDLLFVGWGEETINRAFRNVRLEASRKQARTIRSFWSVKKAKKVVARAAAASRMRMNDILRFAMRIFKVRPGRTILTILGIGVSFGTIFFLVSLGYGLEHLLLRQISSDESLLTLDVFTNNQDAIPLNSDSLSSIKNVEHIEKAYPVVNPSGQVEIGDLVAEADFYGVSESYFGASGERFVGGESFSDGDKTVVLSSVFARIFNVSNTGELIGKDVYIVLYLSHKNIIEGTEDIQMVSIEEPLRVVGVVDDPAGNRIYVPFSLIANLDIPYATVKVVVDDSSNFGTARAAIINMGFNTRAIVDTIEQADKIFKVFQVILALFGITSLVVAMIGMINTMTIALLERIQEIGIMKILGVSNGDIRRLFLFEASLMGFLGGTSGLIIGFFVSRVFNIGINFLAKTLGGNSVELFYYPVWFVVVIIAFASIVGFATGLAPSHKAATMDSLDALRYK</sequence>
<feature type="domain" description="ABC3 transporter permease C-terminal" evidence="8">
    <location>
        <begin position="349"/>
        <end position="471"/>
    </location>
</feature>
<dbReference type="PANTHER" id="PTHR30572:SF4">
    <property type="entry name" value="ABC TRANSPORTER PERMEASE YTRF"/>
    <property type="match status" value="1"/>
</dbReference>
<dbReference type="InterPro" id="IPR003838">
    <property type="entry name" value="ABC3_permease_C"/>
</dbReference>
<dbReference type="PANTHER" id="PTHR30572">
    <property type="entry name" value="MEMBRANE COMPONENT OF TRANSPORTER-RELATED"/>
    <property type="match status" value="1"/>
</dbReference>
<evidence type="ECO:0008006" key="12">
    <source>
        <dbReference type="Google" id="ProtNLM"/>
    </source>
</evidence>
<dbReference type="GO" id="GO:0022857">
    <property type="term" value="F:transmembrane transporter activity"/>
    <property type="evidence" value="ECO:0007669"/>
    <property type="project" value="TreeGrafter"/>
</dbReference>
<dbReference type="InterPro" id="IPR050250">
    <property type="entry name" value="Macrolide_Exporter_MacB"/>
</dbReference>
<organism evidence="10 11">
    <name type="scientific">Candidatus Yonathbacteria bacterium CG_4_9_14_0_8_um_filter_46_47</name>
    <dbReference type="NCBI Taxonomy" id="1975106"/>
    <lineage>
        <taxon>Bacteria</taxon>
        <taxon>Candidatus Yonathiibacteriota</taxon>
    </lineage>
</organism>
<comment type="subcellular location">
    <subcellularLocation>
        <location evidence="1">Cell membrane</location>
        <topology evidence="1">Multi-pass membrane protein</topology>
    </subcellularLocation>
</comment>
<evidence type="ECO:0000313" key="11">
    <source>
        <dbReference type="Proteomes" id="UP000229236"/>
    </source>
</evidence>
<keyword evidence="3 7" id="KW-0812">Transmembrane</keyword>
<dbReference type="GO" id="GO:0005886">
    <property type="term" value="C:plasma membrane"/>
    <property type="evidence" value="ECO:0007669"/>
    <property type="project" value="UniProtKB-SubCell"/>
</dbReference>
<dbReference type="InterPro" id="IPR025857">
    <property type="entry name" value="MacB_PCD"/>
</dbReference>
<keyword evidence="2" id="KW-1003">Cell membrane</keyword>
<gene>
    <name evidence="10" type="ORF">CO088_04340</name>
</gene>
<dbReference type="Pfam" id="PF12704">
    <property type="entry name" value="MacB_PCD"/>
    <property type="match status" value="1"/>
</dbReference>
<evidence type="ECO:0000256" key="7">
    <source>
        <dbReference type="SAM" id="Phobius"/>
    </source>
</evidence>
<proteinExistence type="inferred from homology"/>
<feature type="transmembrane region" description="Helical" evidence="7">
    <location>
        <begin position="102"/>
        <end position="126"/>
    </location>
</feature>
<reference evidence="11" key="1">
    <citation type="submission" date="2017-09" db="EMBL/GenBank/DDBJ databases">
        <title>Depth-based differentiation of microbial function through sediment-hosted aquifers and enrichment of novel symbionts in the deep terrestrial subsurface.</title>
        <authorList>
            <person name="Probst A.J."/>
            <person name="Ladd B."/>
            <person name="Jarett J.K."/>
            <person name="Geller-Mcgrath D.E."/>
            <person name="Sieber C.M.K."/>
            <person name="Emerson J.B."/>
            <person name="Anantharaman K."/>
            <person name="Thomas B.C."/>
            <person name="Malmstrom R."/>
            <person name="Stieglmeier M."/>
            <person name="Klingl A."/>
            <person name="Woyke T."/>
            <person name="Ryan C.M."/>
            <person name="Banfield J.F."/>
        </authorList>
    </citation>
    <scope>NUCLEOTIDE SEQUENCE [LARGE SCALE GENOMIC DNA]</scope>
</reference>
<evidence type="ECO:0000259" key="9">
    <source>
        <dbReference type="Pfam" id="PF12704"/>
    </source>
</evidence>
<dbReference type="AlphaFoldDB" id="A0A2M8D5L4"/>
<evidence type="ECO:0000256" key="4">
    <source>
        <dbReference type="ARBA" id="ARBA00022989"/>
    </source>
</evidence>
<keyword evidence="5 7" id="KW-0472">Membrane</keyword>
<evidence type="ECO:0000313" key="10">
    <source>
        <dbReference type="EMBL" id="PJB81861.1"/>
    </source>
</evidence>
<protein>
    <recommendedName>
        <fullName evidence="12">ABC3 transporter permease protein domain-containing protein</fullName>
    </recommendedName>
</protein>
<name>A0A2M8D5L4_9BACT</name>
<evidence type="ECO:0000256" key="1">
    <source>
        <dbReference type="ARBA" id="ARBA00004651"/>
    </source>
</evidence>